<comment type="caution">
    <text evidence="2">The sequence shown here is derived from an EMBL/GenBank/DDBJ whole genome shotgun (WGS) entry which is preliminary data.</text>
</comment>
<dbReference type="SUPFAM" id="SSF63817">
    <property type="entry name" value="Sortase"/>
    <property type="match status" value="1"/>
</dbReference>
<organism evidence="2 3">
    <name type="scientific">Streptococcus equi subsp. zooepidemicus SzS31A1</name>
    <dbReference type="NCBI Taxonomy" id="1352602"/>
    <lineage>
        <taxon>Bacteria</taxon>
        <taxon>Bacillati</taxon>
        <taxon>Bacillota</taxon>
        <taxon>Bacilli</taxon>
        <taxon>Lactobacillales</taxon>
        <taxon>Streptococcaceae</taxon>
        <taxon>Streptococcus</taxon>
    </lineage>
</organism>
<dbReference type="Gene3D" id="2.40.260.10">
    <property type="entry name" value="Sortase"/>
    <property type="match status" value="1"/>
</dbReference>
<dbReference type="InterPro" id="IPR042002">
    <property type="entry name" value="Sortase_C"/>
</dbReference>
<gene>
    <name evidence="2" type="primary">srtC1</name>
    <name evidence="2" type="ORF">M837_00603</name>
</gene>
<accession>A0ABN0MWP3</accession>
<reference evidence="2 3" key="1">
    <citation type="journal article" date="2013" name="Genome Announc.">
        <title>Draft Genome Sequence of Streptococcus equi subsp. zooepidemicus Strain S31A1, Isolated from Equine Infectious Endometritis.</title>
        <authorList>
            <person name="da Piedade I."/>
            <person name="Skive B."/>
            <person name="Christensen H."/>
            <person name="Bojesen A.M."/>
        </authorList>
    </citation>
    <scope>NUCLEOTIDE SEQUENCE [LARGE SCALE GENOMIC DNA]</scope>
    <source>
        <strain evidence="2 3">SzS31A1</strain>
    </source>
</reference>
<name>A0ABN0MWP3_STRSZ</name>
<sequence length="206" mass="23591">MIIGIILVFGGISLFSYSKYTVALKKANAIELEKSFEKPKTNTLNLNRKEEMALITEKGDPIIDSAIGVIRIDTLDVVLPIYDKVNEKIMLSGVGVLEDTDLPSSQENTITVLAGHRNVIKGINFFRDIDKLQAGDEIKITMPKEILYYQVLEQEIIDPYDWSKFTREKNKTKLMLLSCHPYPENHQRLLVKAKLKRHVYNEQLIQ</sequence>
<proteinExistence type="predicted"/>
<dbReference type="Proteomes" id="UP000025523">
    <property type="component" value="Unassembled WGS sequence"/>
</dbReference>
<evidence type="ECO:0000313" key="2">
    <source>
        <dbReference type="EMBL" id="EQB23949.1"/>
    </source>
</evidence>
<dbReference type="EMBL" id="AUXA02000026">
    <property type="protein sequence ID" value="EQB23949.1"/>
    <property type="molecule type" value="Genomic_DNA"/>
</dbReference>
<dbReference type="InterPro" id="IPR005754">
    <property type="entry name" value="Sortase"/>
</dbReference>
<protein>
    <submittedName>
        <fullName evidence="2">Sortase srtC1</fullName>
    </submittedName>
</protein>
<dbReference type="InterPro" id="IPR023365">
    <property type="entry name" value="Sortase_dom-sf"/>
</dbReference>
<keyword evidence="1" id="KW-0378">Hydrolase</keyword>
<evidence type="ECO:0000313" key="3">
    <source>
        <dbReference type="Proteomes" id="UP000025523"/>
    </source>
</evidence>
<evidence type="ECO:0000256" key="1">
    <source>
        <dbReference type="ARBA" id="ARBA00022801"/>
    </source>
</evidence>
<dbReference type="Pfam" id="PF04203">
    <property type="entry name" value="Sortase"/>
    <property type="match status" value="1"/>
</dbReference>
<dbReference type="CDD" id="cd05827">
    <property type="entry name" value="Sortase_C"/>
    <property type="match status" value="1"/>
</dbReference>
<keyword evidence="3" id="KW-1185">Reference proteome</keyword>
<dbReference type="NCBIfam" id="TIGR01076">
    <property type="entry name" value="sortase_fam"/>
    <property type="match status" value="1"/>
</dbReference>